<dbReference type="PROSITE" id="PS50045">
    <property type="entry name" value="SIGMA54_INTERACT_4"/>
    <property type="match status" value="1"/>
</dbReference>
<evidence type="ECO:0000256" key="4">
    <source>
        <dbReference type="ARBA" id="ARBA00023125"/>
    </source>
</evidence>
<evidence type="ECO:0000256" key="1">
    <source>
        <dbReference type="ARBA" id="ARBA00022741"/>
    </source>
</evidence>
<feature type="domain" description="Sigma-54 factor interaction" evidence="6">
    <location>
        <begin position="191"/>
        <end position="420"/>
    </location>
</feature>
<sequence length="521" mass="58371">MDQYVAIRDTRIALQKLIASVQDQHLVTALNGIDRALAVFHDRGIDFKEVTDHLDDSLLITDADGIVLYINLAYTKNTGITEEDVLGKDIHQLIGTDKLFTGGAVCSVLEGKKQVFRLSTTYKTEQPLMGYVVGTPLFRPDGSLRQVVACSRPIPSLRSLQDDFETFVHEVNSLKPKSINKESAKELSEGMVGRYGSLEQIGVLIDHVAPTDASILITGESGVGKEVIADEIYRRSLRNDKPYVKINCASIPAHLLESELFGYEKGAFTGANTKGKIGLFEYANNGTLMLDEIGDMSMDLQVKLLRAIQSQEITRIGGTKPIRLNIRFLALTNADLKKKVAEGGFRQDLYYRLNVIPIRVPPLRERQQDLEALCDHFIDRFSRKYSRSFHLTQRQLDYMKEYSWPGNIRELENLIEYLVLCSSGIGQVGDEMLAGLLNLDKGVLLAEEPRKPMVPAVPGLEEEIDFNAAVCAYEKQLLEYALRGSSTLQEAGKKLNLHASTVCRKIKQYQIEYGRQKRRGL</sequence>
<dbReference type="InterPro" id="IPR009057">
    <property type="entry name" value="Homeodomain-like_sf"/>
</dbReference>
<dbReference type="NCBIfam" id="TIGR00229">
    <property type="entry name" value="sensory_box"/>
    <property type="match status" value="1"/>
</dbReference>
<evidence type="ECO:0000256" key="2">
    <source>
        <dbReference type="ARBA" id="ARBA00022840"/>
    </source>
</evidence>
<dbReference type="InterPro" id="IPR002078">
    <property type="entry name" value="Sigma_54_int"/>
</dbReference>
<dbReference type="InterPro" id="IPR035965">
    <property type="entry name" value="PAS-like_dom_sf"/>
</dbReference>
<comment type="caution">
    <text evidence="8">The sequence shown here is derived from an EMBL/GenBank/DDBJ whole genome shotgun (WGS) entry which is preliminary data.</text>
</comment>
<dbReference type="Gene3D" id="3.30.450.20">
    <property type="entry name" value="PAS domain"/>
    <property type="match status" value="1"/>
</dbReference>
<name>A0A8J6M9Z3_9FIRM</name>
<dbReference type="Gene3D" id="3.40.50.300">
    <property type="entry name" value="P-loop containing nucleotide triphosphate hydrolases"/>
    <property type="match status" value="1"/>
</dbReference>
<protein>
    <submittedName>
        <fullName evidence="8">Sigma 54-interacting transcriptional regulator</fullName>
    </submittedName>
</protein>
<reference evidence="8" key="1">
    <citation type="submission" date="2020-08" db="EMBL/GenBank/DDBJ databases">
        <title>Genome public.</title>
        <authorList>
            <person name="Liu C."/>
            <person name="Sun Q."/>
        </authorList>
    </citation>
    <scope>NUCLEOTIDE SEQUENCE</scope>
    <source>
        <strain evidence="8">NSJ-51</strain>
    </source>
</reference>
<dbReference type="InterPro" id="IPR013767">
    <property type="entry name" value="PAS_fold"/>
</dbReference>
<dbReference type="PANTHER" id="PTHR32071">
    <property type="entry name" value="TRANSCRIPTIONAL REGULATORY PROTEIN"/>
    <property type="match status" value="1"/>
</dbReference>
<dbReference type="InterPro" id="IPR025662">
    <property type="entry name" value="Sigma_54_int_dom_ATP-bd_1"/>
</dbReference>
<dbReference type="GO" id="GO:0003677">
    <property type="term" value="F:DNA binding"/>
    <property type="evidence" value="ECO:0007669"/>
    <property type="project" value="UniProtKB-KW"/>
</dbReference>
<dbReference type="Proteomes" id="UP000661435">
    <property type="component" value="Unassembled WGS sequence"/>
</dbReference>
<dbReference type="SMART" id="SM00091">
    <property type="entry name" value="PAS"/>
    <property type="match status" value="1"/>
</dbReference>
<keyword evidence="9" id="KW-1185">Reference proteome</keyword>
<dbReference type="FunFam" id="3.40.50.300:FF:000006">
    <property type="entry name" value="DNA-binding transcriptional regulator NtrC"/>
    <property type="match status" value="1"/>
</dbReference>
<dbReference type="CDD" id="cd00009">
    <property type="entry name" value="AAA"/>
    <property type="match status" value="1"/>
</dbReference>
<keyword evidence="3" id="KW-0805">Transcription regulation</keyword>
<dbReference type="Gene3D" id="1.10.10.60">
    <property type="entry name" value="Homeodomain-like"/>
    <property type="match status" value="1"/>
</dbReference>
<dbReference type="EMBL" id="JACOPP010000004">
    <property type="protein sequence ID" value="MBC5733054.1"/>
    <property type="molecule type" value="Genomic_DNA"/>
</dbReference>
<dbReference type="PROSITE" id="PS50112">
    <property type="entry name" value="PAS"/>
    <property type="match status" value="1"/>
</dbReference>
<dbReference type="GO" id="GO:0006355">
    <property type="term" value="P:regulation of DNA-templated transcription"/>
    <property type="evidence" value="ECO:0007669"/>
    <property type="project" value="InterPro"/>
</dbReference>
<dbReference type="PANTHER" id="PTHR32071:SF57">
    <property type="entry name" value="C4-DICARBOXYLATE TRANSPORT TRANSCRIPTIONAL REGULATORY PROTEIN DCTD"/>
    <property type="match status" value="1"/>
</dbReference>
<dbReference type="PROSITE" id="PS00688">
    <property type="entry name" value="SIGMA54_INTERACT_3"/>
    <property type="match status" value="1"/>
</dbReference>
<dbReference type="RefSeq" id="WP_186906948.1">
    <property type="nucleotide sequence ID" value="NZ_JACOPP010000004.1"/>
</dbReference>
<dbReference type="SUPFAM" id="SSF46689">
    <property type="entry name" value="Homeodomain-like"/>
    <property type="match status" value="1"/>
</dbReference>
<dbReference type="GO" id="GO:0005524">
    <property type="term" value="F:ATP binding"/>
    <property type="evidence" value="ECO:0007669"/>
    <property type="project" value="UniProtKB-KW"/>
</dbReference>
<dbReference type="AlphaFoldDB" id="A0A8J6M9Z3"/>
<organism evidence="8 9">
    <name type="scientific">Lawsonibacter hominis</name>
    <dbReference type="NCBI Taxonomy" id="2763053"/>
    <lineage>
        <taxon>Bacteria</taxon>
        <taxon>Bacillati</taxon>
        <taxon>Bacillota</taxon>
        <taxon>Clostridia</taxon>
        <taxon>Eubacteriales</taxon>
        <taxon>Oscillospiraceae</taxon>
        <taxon>Lawsonibacter</taxon>
    </lineage>
</organism>
<evidence type="ECO:0000313" key="8">
    <source>
        <dbReference type="EMBL" id="MBC5733054.1"/>
    </source>
</evidence>
<dbReference type="Pfam" id="PF00989">
    <property type="entry name" value="PAS"/>
    <property type="match status" value="1"/>
</dbReference>
<feature type="domain" description="PAS" evidence="7">
    <location>
        <begin position="43"/>
        <end position="97"/>
    </location>
</feature>
<keyword evidence="1" id="KW-0547">Nucleotide-binding</keyword>
<dbReference type="InterPro" id="IPR025943">
    <property type="entry name" value="Sigma_54_int_dom_ATP-bd_2"/>
</dbReference>
<keyword evidence="2" id="KW-0067">ATP-binding</keyword>
<dbReference type="InterPro" id="IPR058031">
    <property type="entry name" value="AAA_lid_NorR"/>
</dbReference>
<evidence type="ECO:0000259" key="6">
    <source>
        <dbReference type="PROSITE" id="PS50045"/>
    </source>
</evidence>
<dbReference type="Pfam" id="PF00158">
    <property type="entry name" value="Sigma54_activat"/>
    <property type="match status" value="1"/>
</dbReference>
<dbReference type="Pfam" id="PF25601">
    <property type="entry name" value="AAA_lid_14"/>
    <property type="match status" value="1"/>
</dbReference>
<dbReference type="InterPro" id="IPR027417">
    <property type="entry name" value="P-loop_NTPase"/>
</dbReference>
<dbReference type="PROSITE" id="PS00676">
    <property type="entry name" value="SIGMA54_INTERACT_2"/>
    <property type="match status" value="1"/>
</dbReference>
<dbReference type="CDD" id="cd00130">
    <property type="entry name" value="PAS"/>
    <property type="match status" value="1"/>
</dbReference>
<dbReference type="SMART" id="SM00382">
    <property type="entry name" value="AAA"/>
    <property type="match status" value="1"/>
</dbReference>
<dbReference type="PROSITE" id="PS00675">
    <property type="entry name" value="SIGMA54_INTERACT_1"/>
    <property type="match status" value="1"/>
</dbReference>
<dbReference type="InterPro" id="IPR000014">
    <property type="entry name" value="PAS"/>
</dbReference>
<dbReference type="SUPFAM" id="SSF55785">
    <property type="entry name" value="PYP-like sensor domain (PAS domain)"/>
    <property type="match status" value="1"/>
</dbReference>
<evidence type="ECO:0000313" key="9">
    <source>
        <dbReference type="Proteomes" id="UP000661435"/>
    </source>
</evidence>
<gene>
    <name evidence="8" type="ORF">H8S57_04840</name>
</gene>
<dbReference type="Gene3D" id="1.10.8.60">
    <property type="match status" value="1"/>
</dbReference>
<evidence type="ECO:0000256" key="3">
    <source>
        <dbReference type="ARBA" id="ARBA00023015"/>
    </source>
</evidence>
<keyword evidence="4" id="KW-0238">DNA-binding</keyword>
<dbReference type="InterPro" id="IPR003593">
    <property type="entry name" value="AAA+_ATPase"/>
</dbReference>
<accession>A0A8J6M9Z3</accession>
<evidence type="ECO:0000256" key="5">
    <source>
        <dbReference type="ARBA" id="ARBA00023163"/>
    </source>
</evidence>
<evidence type="ECO:0000259" key="7">
    <source>
        <dbReference type="PROSITE" id="PS50112"/>
    </source>
</evidence>
<proteinExistence type="predicted"/>
<dbReference type="SUPFAM" id="SSF52540">
    <property type="entry name" value="P-loop containing nucleoside triphosphate hydrolases"/>
    <property type="match status" value="1"/>
</dbReference>
<dbReference type="InterPro" id="IPR025944">
    <property type="entry name" value="Sigma_54_int_dom_CS"/>
</dbReference>
<keyword evidence="5" id="KW-0804">Transcription</keyword>